<evidence type="ECO:0000256" key="1">
    <source>
        <dbReference type="SAM" id="MobiDB-lite"/>
    </source>
</evidence>
<accession>W7IXD1</accession>
<dbReference type="AlphaFoldDB" id="W7IXD1"/>
<dbReference type="EMBL" id="AYXG01000131">
    <property type="protein sequence ID" value="EWC61086.1"/>
    <property type="molecule type" value="Genomic_DNA"/>
</dbReference>
<feature type="region of interest" description="Disordered" evidence="1">
    <location>
        <begin position="1"/>
        <end position="25"/>
    </location>
</feature>
<name>W7IXD1_9PSEU</name>
<reference evidence="2 3" key="1">
    <citation type="journal article" date="2014" name="Genome Announc.">
        <title>Draft Genome Sequence of the Antitrypanosomally Active Sponge-Associated Bacterium Actinokineospora sp. Strain EG49.</title>
        <authorList>
            <person name="Harjes J."/>
            <person name="Ryu T."/>
            <person name="Abdelmohsen U.R."/>
            <person name="Moitinho-Silva L."/>
            <person name="Horn H."/>
            <person name="Ravasi T."/>
            <person name="Hentschel U."/>
        </authorList>
    </citation>
    <scope>NUCLEOTIDE SEQUENCE [LARGE SCALE GENOMIC DNA]</scope>
    <source>
        <strain evidence="2 3">EG49</strain>
    </source>
</reference>
<evidence type="ECO:0000313" key="2">
    <source>
        <dbReference type="EMBL" id="EWC61086.1"/>
    </source>
</evidence>
<gene>
    <name evidence="2" type="ORF">UO65_3657</name>
</gene>
<organism evidence="2 3">
    <name type="scientific">Actinokineospora spheciospongiae</name>
    <dbReference type="NCBI Taxonomy" id="909613"/>
    <lineage>
        <taxon>Bacteria</taxon>
        <taxon>Bacillati</taxon>
        <taxon>Actinomycetota</taxon>
        <taxon>Actinomycetes</taxon>
        <taxon>Pseudonocardiales</taxon>
        <taxon>Pseudonocardiaceae</taxon>
        <taxon>Actinokineospora</taxon>
    </lineage>
</organism>
<protein>
    <submittedName>
        <fullName evidence="2">Uncharacterized protein</fullName>
    </submittedName>
</protein>
<feature type="compositionally biased region" description="Basic and acidic residues" evidence="1">
    <location>
        <begin position="58"/>
        <end position="67"/>
    </location>
</feature>
<comment type="caution">
    <text evidence="2">The sequence shown here is derived from an EMBL/GenBank/DDBJ whole genome shotgun (WGS) entry which is preliminary data.</text>
</comment>
<sequence>MWSVKTLPKPGSRTARCRASAGTGSGAGVWVNVVMAASSSGVRVLWGTQSTPHAGSGRSDHQRTGSS</sequence>
<proteinExistence type="predicted"/>
<feature type="region of interest" description="Disordered" evidence="1">
    <location>
        <begin position="47"/>
        <end position="67"/>
    </location>
</feature>
<keyword evidence="3" id="KW-1185">Reference proteome</keyword>
<evidence type="ECO:0000313" key="3">
    <source>
        <dbReference type="Proteomes" id="UP000019277"/>
    </source>
</evidence>
<dbReference type="Proteomes" id="UP000019277">
    <property type="component" value="Unassembled WGS sequence"/>
</dbReference>